<dbReference type="PROSITE" id="PS51384">
    <property type="entry name" value="FAD_FR"/>
    <property type="match status" value="1"/>
</dbReference>
<dbReference type="Pfam" id="PF09981">
    <property type="entry name" value="DUF2218"/>
    <property type="match status" value="1"/>
</dbReference>
<dbReference type="PANTHER" id="PTHR30157:SF0">
    <property type="entry name" value="NADPH-DEPENDENT FERRIC-CHELATE REDUCTASE"/>
    <property type="match status" value="1"/>
</dbReference>
<protein>
    <submittedName>
        <fullName evidence="3">DUF2218 domain-containing protein</fullName>
    </submittedName>
</protein>
<dbReference type="PANTHER" id="PTHR30157">
    <property type="entry name" value="FERRIC REDUCTASE, NADPH-DEPENDENT"/>
    <property type="match status" value="1"/>
</dbReference>
<dbReference type="Pfam" id="PF04954">
    <property type="entry name" value="SIP"/>
    <property type="match status" value="1"/>
</dbReference>
<proteinExistence type="inferred from homology"/>
<dbReference type="GeneID" id="89572748"/>
<dbReference type="InterPro" id="IPR014543">
    <property type="entry name" value="UCP028291"/>
</dbReference>
<dbReference type="GO" id="GO:0016491">
    <property type="term" value="F:oxidoreductase activity"/>
    <property type="evidence" value="ECO:0007669"/>
    <property type="project" value="InterPro"/>
</dbReference>
<dbReference type="SUPFAM" id="SSF63380">
    <property type="entry name" value="Riboflavin synthase domain-like"/>
    <property type="match status" value="1"/>
</dbReference>
<dbReference type="CDD" id="cd06193">
    <property type="entry name" value="siderophore_interacting"/>
    <property type="match status" value="1"/>
</dbReference>
<sequence>MNAVHSFKLSGVAVPGSAADMLDEICEHFVEHAEVERRDDLAVLQSELGVARISIENGRLLIELDCPTREKLHMSRTILAEHLFYFAEGQPFELTWSEPTSLSVLPNLHEVTVVSAHDVTPHMRRVIFSCVDVTPFVGSDMHVRLLVPPKGKPPVWPGYREDGRIAWPEGENELLVRVYTIRAVDLDRSELSIDFLQHPAPGVPTPGADFARDAQPGDVAALLGPGAGGLPAERSILLIGDESALPAIARIAAEASAETHIRAIIEVEDKAEEQPLLTDGVLDVRWLHRGSYPGDAADILVSEAKAAISAVDDETFVWVACERTDIRAIRTFLKARQHDRRKMYVAWYWERDAKIA</sequence>
<dbReference type="InterPro" id="IPR007037">
    <property type="entry name" value="SIP_rossman_dom"/>
</dbReference>
<organism evidence="3">
    <name type="scientific">Rhizobium meliloti</name>
    <name type="common">Ensifer meliloti</name>
    <name type="synonym">Sinorhizobium meliloti</name>
    <dbReference type="NCBI Taxonomy" id="382"/>
    <lineage>
        <taxon>Bacteria</taxon>
        <taxon>Pseudomonadati</taxon>
        <taxon>Pseudomonadota</taxon>
        <taxon>Alphaproteobacteria</taxon>
        <taxon>Hyphomicrobiales</taxon>
        <taxon>Rhizobiaceae</taxon>
        <taxon>Sinorhizobium/Ensifer group</taxon>
        <taxon>Sinorhizobium</taxon>
    </lineage>
</organism>
<gene>
    <name evidence="3" type="ORF">GHK45_14070</name>
</gene>
<dbReference type="AlphaFoldDB" id="A0A6A7ZT26"/>
<dbReference type="Gene3D" id="3.30.310.50">
    <property type="entry name" value="Alpha-D-phosphohexomutase, C-terminal domain"/>
    <property type="match status" value="1"/>
</dbReference>
<dbReference type="InterPro" id="IPR039374">
    <property type="entry name" value="SIP_fam"/>
</dbReference>
<comment type="caution">
    <text evidence="3">The sequence shown here is derived from an EMBL/GenBank/DDBJ whole genome shotgun (WGS) entry which is preliminary data.</text>
</comment>
<comment type="similarity">
    <text evidence="1">Belongs to the SIP oxidoreductase family.</text>
</comment>
<dbReference type="InterPro" id="IPR039261">
    <property type="entry name" value="FNR_nucleotide-bd"/>
</dbReference>
<evidence type="ECO:0000256" key="1">
    <source>
        <dbReference type="ARBA" id="ARBA00035644"/>
    </source>
</evidence>
<dbReference type="Gene3D" id="2.40.30.10">
    <property type="entry name" value="Translation factors"/>
    <property type="match status" value="1"/>
</dbReference>
<evidence type="ECO:0000259" key="2">
    <source>
        <dbReference type="PROSITE" id="PS51384"/>
    </source>
</evidence>
<name>A0A6A7ZT26_RHIML</name>
<dbReference type="RefSeq" id="WP_017264082.1">
    <property type="nucleotide sequence ID" value="NZ_CP021830.1"/>
</dbReference>
<dbReference type="InterPro" id="IPR013113">
    <property type="entry name" value="SIP_FAD-bd"/>
</dbReference>
<dbReference type="EMBL" id="WISP01000104">
    <property type="protein sequence ID" value="MQW04862.1"/>
    <property type="molecule type" value="Genomic_DNA"/>
</dbReference>
<dbReference type="Pfam" id="PF08021">
    <property type="entry name" value="FAD_binding_9"/>
    <property type="match status" value="1"/>
</dbReference>
<accession>A0A6A7ZT26</accession>
<dbReference type="InterPro" id="IPR017927">
    <property type="entry name" value="FAD-bd_FR_type"/>
</dbReference>
<reference evidence="3" key="1">
    <citation type="journal article" date="2013" name="Genome Biol.">
        <title>Comparative genomics of the core and accessory genomes of 48 Sinorhizobium strains comprising five genospecies.</title>
        <authorList>
            <person name="Sugawara M."/>
            <person name="Epstein B."/>
            <person name="Badgley B.D."/>
            <person name="Unno T."/>
            <person name="Xu L."/>
            <person name="Reese J."/>
            <person name="Gyaneshwar P."/>
            <person name="Denny R."/>
            <person name="Mudge J."/>
            <person name="Bharti A.K."/>
            <person name="Farmer A.D."/>
            <person name="May G.D."/>
            <person name="Woodward J.E."/>
            <person name="Medigue C."/>
            <person name="Vallenet D."/>
            <person name="Lajus A."/>
            <person name="Rouy Z."/>
            <person name="Martinez-Vaz B."/>
            <person name="Tiffin P."/>
            <person name="Young N.D."/>
            <person name="Sadowsky M.J."/>
        </authorList>
    </citation>
    <scope>NUCLEOTIDE SEQUENCE</scope>
    <source>
        <strain evidence="3">M30</strain>
    </source>
</reference>
<dbReference type="InterPro" id="IPR017938">
    <property type="entry name" value="Riboflavin_synthase-like_b-brl"/>
</dbReference>
<feature type="domain" description="FAD-binding FR-type" evidence="2">
    <location>
        <begin position="106"/>
        <end position="232"/>
    </location>
</feature>
<evidence type="ECO:0000313" key="3">
    <source>
        <dbReference type="EMBL" id="MQW04862.1"/>
    </source>
</evidence>
<dbReference type="Gene3D" id="3.40.50.80">
    <property type="entry name" value="Nucleotide-binding domain of ferredoxin-NADP reductase (FNR) module"/>
    <property type="match status" value="1"/>
</dbReference>